<evidence type="ECO:0000256" key="4">
    <source>
        <dbReference type="ARBA" id="ARBA00022840"/>
    </source>
</evidence>
<accession>A0A1I6V4T4</accession>
<evidence type="ECO:0000256" key="1">
    <source>
        <dbReference type="ARBA" id="ARBA00022679"/>
    </source>
</evidence>
<evidence type="ECO:0000259" key="7">
    <source>
        <dbReference type="Pfam" id="PF00370"/>
    </source>
</evidence>
<dbReference type="GO" id="GO:0019569">
    <property type="term" value="P:L-arabinose catabolic process to D-xylulose 5-phosphate"/>
    <property type="evidence" value="ECO:0007669"/>
    <property type="project" value="InterPro"/>
</dbReference>
<dbReference type="GO" id="GO:0019150">
    <property type="term" value="F:D-ribulokinase activity"/>
    <property type="evidence" value="ECO:0007669"/>
    <property type="project" value="TreeGrafter"/>
</dbReference>
<dbReference type="EMBL" id="FOZZ01000011">
    <property type="protein sequence ID" value="SFT08617.1"/>
    <property type="molecule type" value="Genomic_DNA"/>
</dbReference>
<feature type="domain" description="Carbohydrate kinase FGGY C-terminal" evidence="8">
    <location>
        <begin position="292"/>
        <end position="498"/>
    </location>
</feature>
<dbReference type="PANTHER" id="PTHR43435">
    <property type="entry name" value="RIBULOKINASE"/>
    <property type="match status" value="1"/>
</dbReference>
<dbReference type="Proteomes" id="UP000198785">
    <property type="component" value="Unassembled WGS sequence"/>
</dbReference>
<protein>
    <submittedName>
        <fullName evidence="9">L-ribulokinase</fullName>
    </submittedName>
</protein>
<dbReference type="PIRSF" id="PIRSF000538">
    <property type="entry name" value="GlpK"/>
    <property type="match status" value="1"/>
</dbReference>
<dbReference type="GO" id="GO:0008741">
    <property type="term" value="F:ribulokinase activity"/>
    <property type="evidence" value="ECO:0007669"/>
    <property type="project" value="InterPro"/>
</dbReference>
<dbReference type="InterPro" id="IPR000577">
    <property type="entry name" value="Carb_kinase_FGGY"/>
</dbReference>
<evidence type="ECO:0000256" key="5">
    <source>
        <dbReference type="ARBA" id="ARBA00022935"/>
    </source>
</evidence>
<evidence type="ECO:0000256" key="6">
    <source>
        <dbReference type="ARBA" id="ARBA00023277"/>
    </source>
</evidence>
<keyword evidence="6" id="KW-0119">Carbohydrate metabolism</keyword>
<evidence type="ECO:0000256" key="2">
    <source>
        <dbReference type="ARBA" id="ARBA00022741"/>
    </source>
</evidence>
<keyword evidence="3 9" id="KW-0418">Kinase</keyword>
<proteinExistence type="predicted"/>
<dbReference type="RefSeq" id="WP_093366915.1">
    <property type="nucleotide sequence ID" value="NZ_FOZZ01000011.1"/>
</dbReference>
<dbReference type="InterPro" id="IPR018485">
    <property type="entry name" value="FGGY_C"/>
</dbReference>
<evidence type="ECO:0000259" key="8">
    <source>
        <dbReference type="Pfam" id="PF02782"/>
    </source>
</evidence>
<dbReference type="PANTHER" id="PTHR43435:SF4">
    <property type="entry name" value="FGGY CARBOHYDRATE KINASE DOMAIN-CONTAINING PROTEIN"/>
    <property type="match status" value="1"/>
</dbReference>
<dbReference type="InterPro" id="IPR018484">
    <property type="entry name" value="FGGY_N"/>
</dbReference>
<dbReference type="Pfam" id="PF02782">
    <property type="entry name" value="FGGY_C"/>
    <property type="match status" value="1"/>
</dbReference>
<dbReference type="Gene3D" id="3.30.420.40">
    <property type="match status" value="2"/>
</dbReference>
<organism evidence="9 10">
    <name type="scientific">Sphingobacterium wenxiniae</name>
    <dbReference type="NCBI Taxonomy" id="683125"/>
    <lineage>
        <taxon>Bacteria</taxon>
        <taxon>Pseudomonadati</taxon>
        <taxon>Bacteroidota</taxon>
        <taxon>Sphingobacteriia</taxon>
        <taxon>Sphingobacteriales</taxon>
        <taxon>Sphingobacteriaceae</taxon>
        <taxon>Sphingobacterium</taxon>
    </lineage>
</organism>
<dbReference type="AlphaFoldDB" id="A0A1I6V4T4"/>
<dbReference type="GO" id="GO:0005524">
    <property type="term" value="F:ATP binding"/>
    <property type="evidence" value="ECO:0007669"/>
    <property type="project" value="UniProtKB-KW"/>
</dbReference>
<dbReference type="InterPro" id="IPR005929">
    <property type="entry name" value="Ribulokinase"/>
</dbReference>
<gene>
    <name evidence="9" type="ORF">SAMN05660206_11166</name>
</gene>
<sequence>MDEKLVIGMDFGTDSVRGLLVNTTTGTILSTAVSYFNRWKKGLFCQPENDQYRQHPLDYMESIDAILTTLFQGLSPAQVKQIRAIGTNTTGSTPVAIDEKCRPLSLLEGFEENPNAMFILWKDHTAIKEADEINALAKKWSIDYTQFSGGIYSSEWFWSKILHINRVDARVQNKTFTWIEQSDWIPAYLSGISSVSEIKRNRCAAGHKAMWNESHGGLPSPEFLCSLDPSFYHLINHFYYDTYTSDQVFGKISGHFVERFGFDENTLITVGGIDAHHGAVGAGSEAYTLIKVIGTSTCDMLVVPRQDNPPLVEGICGQVDGSIDPGMIGFEAGQSAFGDTYNWLKKMMLKPIQELNGLSLPDEQKKILENAFFEYLTEEAESLPLTEGDLIFTDYHNGRRTPDADFKKKAGAYGFTLSTQAGHIFKALVEATAFGSKAIIDRFKSYNIPIDTVIATGGIPNKSPFVVQVLADVLACDIQVVDSDQTCALGAVIFASVASGAYPNIGAAKEKLAAKVSKTYRYNPSRAAIYKTLYQGYKELTNLEL</sequence>
<evidence type="ECO:0000256" key="3">
    <source>
        <dbReference type="ARBA" id="ARBA00022777"/>
    </source>
</evidence>
<dbReference type="STRING" id="683125.SAMN05660206_11166"/>
<dbReference type="NCBIfam" id="NF003154">
    <property type="entry name" value="PRK04123.1"/>
    <property type="match status" value="1"/>
</dbReference>
<feature type="domain" description="Carbohydrate kinase FGGY N-terminal" evidence="7">
    <location>
        <begin position="6"/>
        <end position="281"/>
    </location>
</feature>
<reference evidence="9 10" key="1">
    <citation type="submission" date="2016-10" db="EMBL/GenBank/DDBJ databases">
        <authorList>
            <person name="de Groot N.N."/>
        </authorList>
    </citation>
    <scope>NUCLEOTIDE SEQUENCE [LARGE SCALE GENOMIC DNA]</scope>
    <source>
        <strain evidence="9 10">DSM 22789</strain>
    </source>
</reference>
<evidence type="ECO:0000313" key="9">
    <source>
        <dbReference type="EMBL" id="SFT08617.1"/>
    </source>
</evidence>
<name>A0A1I6V4T4_9SPHI</name>
<keyword evidence="1" id="KW-0808">Transferase</keyword>
<evidence type="ECO:0000313" key="10">
    <source>
        <dbReference type="Proteomes" id="UP000198785"/>
    </source>
</evidence>
<dbReference type="InterPro" id="IPR043129">
    <property type="entry name" value="ATPase_NBD"/>
</dbReference>
<dbReference type="OrthoDB" id="9805576at2"/>
<dbReference type="Pfam" id="PF00370">
    <property type="entry name" value="FGGY_N"/>
    <property type="match status" value="1"/>
</dbReference>
<keyword evidence="10" id="KW-1185">Reference proteome</keyword>
<dbReference type="CDD" id="cd07781">
    <property type="entry name" value="ASKHA_NBD_FGGY_L-RBK"/>
    <property type="match status" value="1"/>
</dbReference>
<keyword evidence="2" id="KW-0547">Nucleotide-binding</keyword>
<dbReference type="SUPFAM" id="SSF53067">
    <property type="entry name" value="Actin-like ATPase domain"/>
    <property type="match status" value="2"/>
</dbReference>
<keyword evidence="4" id="KW-0067">ATP-binding</keyword>
<keyword evidence="5" id="KW-0054">Arabinose catabolism</keyword>
<dbReference type="GO" id="GO:0005737">
    <property type="term" value="C:cytoplasm"/>
    <property type="evidence" value="ECO:0007669"/>
    <property type="project" value="TreeGrafter"/>
</dbReference>